<evidence type="ECO:0000256" key="1">
    <source>
        <dbReference type="SAM" id="Coils"/>
    </source>
</evidence>
<feature type="compositionally biased region" description="Basic and acidic residues" evidence="2">
    <location>
        <begin position="399"/>
        <end position="408"/>
    </location>
</feature>
<feature type="compositionally biased region" description="Low complexity" evidence="2">
    <location>
        <begin position="93"/>
        <end position="107"/>
    </location>
</feature>
<dbReference type="GO" id="GO:0060234">
    <property type="term" value="P:neuroblast delamination"/>
    <property type="evidence" value="ECO:0007669"/>
    <property type="project" value="TreeGrafter"/>
</dbReference>
<dbReference type="GO" id="GO:0021849">
    <property type="term" value="P:neuroblast division in subventricular zone"/>
    <property type="evidence" value="ECO:0007669"/>
    <property type="project" value="TreeGrafter"/>
</dbReference>
<dbReference type="Proteomes" id="UP001501920">
    <property type="component" value="Chromosome 16"/>
</dbReference>
<feature type="compositionally biased region" description="Acidic residues" evidence="2">
    <location>
        <begin position="37"/>
        <end position="47"/>
    </location>
</feature>
<feature type="region of interest" description="Disordered" evidence="2">
    <location>
        <begin position="1391"/>
        <end position="1443"/>
    </location>
</feature>
<reference evidence="3" key="3">
    <citation type="submission" date="2025-09" db="UniProtKB">
        <authorList>
            <consortium name="Ensembl"/>
        </authorList>
    </citation>
    <scope>IDENTIFICATION</scope>
</reference>
<dbReference type="GeneTree" id="ENSGT00940000154254"/>
<dbReference type="OrthoDB" id="10035553at2759"/>
<dbReference type="CTD" id="80709"/>
<feature type="compositionally biased region" description="Polar residues" evidence="2">
    <location>
        <begin position="1258"/>
        <end position="1270"/>
    </location>
</feature>
<dbReference type="GO" id="GO:0005813">
    <property type="term" value="C:centrosome"/>
    <property type="evidence" value="ECO:0007669"/>
    <property type="project" value="TreeGrafter"/>
</dbReference>
<feature type="region of interest" description="Disordered" evidence="2">
    <location>
        <begin position="709"/>
        <end position="747"/>
    </location>
</feature>
<feature type="compositionally biased region" description="Basic residues" evidence="2">
    <location>
        <begin position="386"/>
        <end position="397"/>
    </location>
</feature>
<proteinExistence type="predicted"/>
<feature type="compositionally biased region" description="Polar residues" evidence="2">
    <location>
        <begin position="1044"/>
        <end position="1063"/>
    </location>
</feature>
<evidence type="ECO:0000313" key="3">
    <source>
        <dbReference type="Ensembl" id="ENSPNAP00000037496.1"/>
    </source>
</evidence>
<feature type="compositionally biased region" description="Acidic residues" evidence="2">
    <location>
        <begin position="60"/>
        <end position="77"/>
    </location>
</feature>
<keyword evidence="1" id="KW-0175">Coiled coil</keyword>
<feature type="compositionally biased region" description="Low complexity" evidence="2">
    <location>
        <begin position="353"/>
        <end position="365"/>
    </location>
</feature>
<dbReference type="RefSeq" id="XP_017570096.1">
    <property type="nucleotide sequence ID" value="XM_017714607.2"/>
</dbReference>
<dbReference type="OMA" id="WATEGNE"/>
<evidence type="ECO:0000256" key="2">
    <source>
        <dbReference type="SAM" id="MobiDB-lite"/>
    </source>
</evidence>
<feature type="compositionally biased region" description="Basic and acidic residues" evidence="2">
    <location>
        <begin position="918"/>
        <end position="930"/>
    </location>
</feature>
<feature type="compositionally biased region" description="Polar residues" evidence="2">
    <location>
        <begin position="731"/>
        <end position="741"/>
    </location>
</feature>
<evidence type="ECO:0000313" key="4">
    <source>
        <dbReference type="Proteomes" id="UP001501920"/>
    </source>
</evidence>
<dbReference type="PANTHER" id="PTHR21510:SF15">
    <property type="entry name" value="MICROTUBULE ORGANIZATION PROTEIN AKNA"/>
    <property type="match status" value="1"/>
</dbReference>
<reference evidence="3 4" key="1">
    <citation type="submission" date="2020-10" db="EMBL/GenBank/DDBJ databases">
        <title>Pygocentrus nattereri (red-bellied piranha) genome, fPygNat1, primary haplotype.</title>
        <authorList>
            <person name="Myers G."/>
            <person name="Meyer A."/>
            <person name="Karagic N."/>
            <person name="Pippel M."/>
            <person name="Winkler S."/>
            <person name="Tracey A."/>
            <person name="Wood J."/>
            <person name="Formenti G."/>
            <person name="Howe K."/>
            <person name="Fedrigo O."/>
            <person name="Jarvis E.D."/>
        </authorList>
    </citation>
    <scope>NUCLEOTIDE SEQUENCE [LARGE SCALE GENOMIC DNA]</scope>
</reference>
<reference evidence="3" key="2">
    <citation type="submission" date="2025-08" db="UniProtKB">
        <authorList>
            <consortium name="Ensembl"/>
        </authorList>
    </citation>
    <scope>IDENTIFICATION</scope>
</reference>
<dbReference type="STRING" id="42514.ENSPNAP00000037496"/>
<dbReference type="PANTHER" id="PTHR21510">
    <property type="entry name" value="AKNA DOMAIN-CONTAINING PROTEIN"/>
    <property type="match status" value="1"/>
</dbReference>
<keyword evidence="4" id="KW-1185">Reference proteome</keyword>
<organism evidence="3 4">
    <name type="scientific">Pygocentrus nattereri</name>
    <name type="common">Red-bellied piranha</name>
    <dbReference type="NCBI Taxonomy" id="42514"/>
    <lineage>
        <taxon>Eukaryota</taxon>
        <taxon>Metazoa</taxon>
        <taxon>Chordata</taxon>
        <taxon>Craniata</taxon>
        <taxon>Vertebrata</taxon>
        <taxon>Euteleostomi</taxon>
        <taxon>Actinopterygii</taxon>
        <taxon>Neopterygii</taxon>
        <taxon>Teleostei</taxon>
        <taxon>Ostariophysi</taxon>
        <taxon>Characiformes</taxon>
        <taxon>Characoidei</taxon>
        <taxon>Pygocentrus</taxon>
    </lineage>
</organism>
<dbReference type="Ensembl" id="ENSPNAT00000040936.2">
    <property type="protein sequence ID" value="ENSPNAP00000037496.1"/>
    <property type="gene ID" value="ENSPNAG00000004542.2"/>
</dbReference>
<feature type="compositionally biased region" description="Low complexity" evidence="2">
    <location>
        <begin position="1023"/>
        <end position="1034"/>
    </location>
</feature>
<feature type="region of interest" description="Disordered" evidence="2">
    <location>
        <begin position="341"/>
        <end position="455"/>
    </location>
</feature>
<dbReference type="GO" id="GO:0001837">
    <property type="term" value="P:epithelial to mesenchymal transition"/>
    <property type="evidence" value="ECO:0007669"/>
    <property type="project" value="TreeGrafter"/>
</dbReference>
<name>A0A3B4EQS5_PYGNA</name>
<feature type="compositionally biased region" description="Low complexity" evidence="2">
    <location>
        <begin position="374"/>
        <end position="383"/>
    </location>
</feature>
<feature type="region of interest" description="Disordered" evidence="2">
    <location>
        <begin position="1130"/>
        <end position="1284"/>
    </location>
</feature>
<sequence length="1469" mass="161585">MERRRSGTRAGILLWTPTPGYSSSPPSPDGSGLSWDEGGEEDFESQMDENGIIGIRESLGEMDEEEEIVLEEEEDLLLDAGTPEPEEVPPPALEELSCHLSELLDSEPFSHHTGDDCPSPSNNDGDDSVALEDWSEDEDGQKLDEESLERLKIQEDSRPVGVKSMTIDDTEEVKVHREPLFCLREEMDPQFNCMESHDDNSNARKNNFTTSRSCRTTSGTLAGSQYCCDEEFILNERLHVSSSPLSSRNTPHSPVLPFLPQLSLEEQACNSGNGATETFPELAYTESKSHGTRLSCSPRSFQPVGCEEEKLEYGVIPQFGRSMRIKEDELERKVVGPYLTHHQLPIPSPQKISSALQESPQSSSPVQHAAKAQSSSSDSSPLSTPYHRRHRGHRPSKPSHTDLKDVRKGQLSHPLPDFSKVEPRVRFPKSGYKPPRSRRPPRKKDSKPDAPLVYRSPADIVREVLLSSTEGLSDAAAPGDPQGSLNSTAPTEFQCALQASTLVQQLQEDYNRLLTKYAEAENTIDRLRLEAKVGIYSDPPKASQPALPGVLQEGSKVMMLSFPQAQRAELSTNNVHPSQERINSEPSRGTSTLRLSVDHVSSMLPVSLAAIQLTEALSNHVQRFQLQVEEFEELLKSGKLRPYEQRQGLSQLAQGQSSLERTYLDARDQYQQLQKQAGGKSGCFDPDRELEGLIFNSGMRLEEMKERIEQSEQYGHVSDPGPNPPPHAYQPSASLNETDPQPESPISAVNAEGMVGMEVSSVSGDSAGDREENEEEILPSLLNPLHEKHQHVEKDFNSLMNHFQNFRELPKLLDRGPCEDAQDSLEFRDSSPQTARNDGIDLRQHGRTKDKGDSSKSFQPSPTAVSLFCPSSHSHGYNSMETLPEAPLPARILLGQQAGEMRPAGTRKPHSSLGKSANLEERASKEHDGVLRAAPQDGVISPETDSGFVGSESSRLTPAAHSPVQQRAAVRPSVTQEKSNIKPETVSVSGQLPRSLAHIHASPGHSGRGPGSTGRGGETERQTLPNPSTSSSPLRWTSGHLQPWPSSGISELEQQSDSAQSLSGEDVQQGDQYTKPSSQNGCYLRSPSSAMLYHHGDHLKAQSSVQLTNHHEALQSLQEEVDRLRERLKGSLRMTSPISPVRAPPSVLADCRNHKPSHTSTPLQATARSLEQRAASKRGPRENRRSEEEEQGERRRIPMHIPRRSASLPRFRPDLDITTDSDHAESEPKPQTSRHIPASLAAAHSSQRARAKVRQRTEPCTKSQQNSISADRSEEGDDEAEDSRGPAPLCMCCLARYGSRGFAPAPTRNVGSPSRTPHYSRHCPLCGARVSPPEHQNSAQRETKSVSSRHKYRGGVCLAGPLPPPVMGSVHVVQCVPVCPSVLYYSTPVAPSSNPKPLYLSRSEDRGYRSGVRGPHRRSRSVDTQHSLNSSLSRAVTAASSMKEVSRRMARSLASGLQHTSPIAQSYTY</sequence>
<feature type="region of interest" description="Disordered" evidence="2">
    <location>
        <begin position="822"/>
        <end position="870"/>
    </location>
</feature>
<feature type="compositionally biased region" description="Polar residues" evidence="2">
    <location>
        <begin position="1069"/>
        <end position="1082"/>
    </location>
</feature>
<dbReference type="RefSeq" id="XP_017570078.1">
    <property type="nucleotide sequence ID" value="XM_017714589.2"/>
</dbReference>
<accession>A0A3B4EQS5</accession>
<feature type="region of interest" description="Disordered" evidence="2">
    <location>
        <begin position="571"/>
        <end position="590"/>
    </location>
</feature>
<feature type="coiled-coil region" evidence="1">
    <location>
        <begin position="503"/>
        <end position="530"/>
    </location>
</feature>
<feature type="region of interest" description="Disordered" evidence="2">
    <location>
        <begin position="901"/>
        <end position="1082"/>
    </location>
</feature>
<dbReference type="GeneID" id="108437472"/>
<feature type="region of interest" description="Disordered" evidence="2">
    <location>
        <begin position="1"/>
        <end position="147"/>
    </location>
</feature>
<dbReference type="RefSeq" id="XP_017570087.1">
    <property type="nucleotide sequence ID" value="XM_017714598.1"/>
</dbReference>
<feature type="compositionally biased region" description="Basic and acidic residues" evidence="2">
    <location>
        <begin position="838"/>
        <end position="854"/>
    </location>
</feature>
<feature type="compositionally biased region" description="Low complexity" evidence="2">
    <location>
        <begin position="17"/>
        <end position="34"/>
    </location>
</feature>
<feature type="compositionally biased region" description="Gly residues" evidence="2">
    <location>
        <begin position="1006"/>
        <end position="1016"/>
    </location>
</feature>
<feature type="compositionally biased region" description="Acidic residues" evidence="2">
    <location>
        <begin position="124"/>
        <end position="139"/>
    </location>
</feature>
<dbReference type="InterPro" id="IPR052655">
    <property type="entry name" value="AKNA_Centrosome-Trans_reg"/>
</dbReference>
<feature type="compositionally biased region" description="Basic and acidic residues" evidence="2">
    <location>
        <begin position="1179"/>
        <end position="1196"/>
    </location>
</feature>
<gene>
    <name evidence="3" type="primary">AKNA</name>
</gene>
<feature type="compositionally biased region" description="Basic residues" evidence="2">
    <location>
        <begin position="435"/>
        <end position="445"/>
    </location>
</feature>
<protein>
    <submittedName>
        <fullName evidence="3">Uncharacterized protein</fullName>
    </submittedName>
</protein>
<dbReference type="RefSeq" id="XP_017570069.1">
    <property type="nucleotide sequence ID" value="XM_017714580.2"/>
</dbReference>
<feature type="compositionally biased region" description="Polar residues" evidence="2">
    <location>
        <begin position="1422"/>
        <end position="1440"/>
    </location>
</feature>
<feature type="compositionally biased region" description="Basic and acidic residues" evidence="2">
    <location>
        <begin position="1211"/>
        <end position="1228"/>
    </location>
</feature>
<feature type="compositionally biased region" description="Polar residues" evidence="2">
    <location>
        <begin position="855"/>
        <end position="870"/>
    </location>
</feature>
<feature type="compositionally biased region" description="Polar residues" evidence="2">
    <location>
        <begin position="1158"/>
        <end position="1169"/>
    </location>
</feature>